<dbReference type="AlphaFoldDB" id="A0AAD8Z607"/>
<name>A0AAD8Z607_9TELE</name>
<evidence type="ECO:0000313" key="4">
    <source>
        <dbReference type="Proteomes" id="UP001239994"/>
    </source>
</evidence>
<accession>A0AAD8Z607</accession>
<feature type="coiled-coil region" evidence="1">
    <location>
        <begin position="4"/>
        <end position="31"/>
    </location>
</feature>
<feature type="region of interest" description="Disordered" evidence="2">
    <location>
        <begin position="122"/>
        <end position="160"/>
    </location>
</feature>
<sequence length="762" mass="86451">MFIVLQMTCEIEQVEGEKEALNSQAAEQAQLEMQKETGMGVEPCVEEECLTEAAEQKMYEEGKNMCENESPQMQTVKQMALEGEQHTRSSQTNGQGGMSFLILIHASSLAEQDVCDIELESNEGVSSDEEFVPESDPESDSDFNAEKPVAKASDTSKDVEEEIMPPNQKNHLVTQAAKENFCFVCGKASSKIARHLKVHRKDNFEIDSAFKLRKSSKERKRILEVLRNRGNYQHNAKVCRNRSGLIKVNRTPREKFEYCMYCKGLYMRKELWRHVRRCTSNPERDAVKSAKARVLGLAAMAQCPHLQHVSDDVKKILCDMHQDEVAQGVRNDEYVLGLAQYVIDKKSNSKERHEFVRHSLRCIGKFLNILHKKTSIRNLAEAIKPSRFPEVTEAVKELAEYNMETNSFAIPSLARSVGLTLRKFCILTAEKAFAVKDKTLIESTGRFFTLFDDARSQFALGAKKPHPAFIKPPLLPFVKDVRLFHCYLEKEMQCAVQELREKPSAQSYANLSKVMLAQILMFNRRLGEISNLTIKVFQERDKEQVSDTSDELTEFEKELFKHHCKLHVMQKIGSQATIILTPDMVSALMLLIEKRKQCGVYDSNRFVFGRIKGLGYYRGENALRICANECCAMNPDQLISTEFSKHIATLTQVLSLKNHELGILAKFIGYDISARKEYYRQPEATARLAKICKLILAIEKGSTSDLLGESLDDVVLSDEINESDTEAEDFEDEELVILKRSILSKSHKKDSGSTAKEGVEGM</sequence>
<comment type="caution">
    <text evidence="3">The sequence shown here is derived from an EMBL/GenBank/DDBJ whole genome shotgun (WGS) entry which is preliminary data.</text>
</comment>
<evidence type="ECO:0000313" key="3">
    <source>
        <dbReference type="EMBL" id="KAK1793184.1"/>
    </source>
</evidence>
<reference evidence="3" key="1">
    <citation type="submission" date="2023-03" db="EMBL/GenBank/DDBJ databases">
        <title>Electrophorus voltai genome.</title>
        <authorList>
            <person name="Bian C."/>
        </authorList>
    </citation>
    <scope>NUCLEOTIDE SEQUENCE</scope>
    <source>
        <strain evidence="3">CB-2022</strain>
        <tissue evidence="3">Muscle</tissue>
    </source>
</reference>
<evidence type="ECO:0000256" key="1">
    <source>
        <dbReference type="SAM" id="Coils"/>
    </source>
</evidence>
<proteinExistence type="predicted"/>
<organism evidence="3 4">
    <name type="scientific">Electrophorus voltai</name>
    <dbReference type="NCBI Taxonomy" id="2609070"/>
    <lineage>
        <taxon>Eukaryota</taxon>
        <taxon>Metazoa</taxon>
        <taxon>Chordata</taxon>
        <taxon>Craniata</taxon>
        <taxon>Vertebrata</taxon>
        <taxon>Euteleostomi</taxon>
        <taxon>Actinopterygii</taxon>
        <taxon>Neopterygii</taxon>
        <taxon>Teleostei</taxon>
        <taxon>Ostariophysi</taxon>
        <taxon>Gymnotiformes</taxon>
        <taxon>Gymnotoidei</taxon>
        <taxon>Gymnotidae</taxon>
        <taxon>Electrophorus</taxon>
    </lineage>
</organism>
<feature type="compositionally biased region" description="Acidic residues" evidence="2">
    <location>
        <begin position="122"/>
        <end position="143"/>
    </location>
</feature>
<protein>
    <submittedName>
        <fullName evidence="3">Uncharacterized protein</fullName>
    </submittedName>
</protein>
<dbReference type="EMBL" id="JAROKS010000018">
    <property type="protein sequence ID" value="KAK1793184.1"/>
    <property type="molecule type" value="Genomic_DNA"/>
</dbReference>
<dbReference type="PANTHER" id="PTHR33480:SF5">
    <property type="entry name" value="SI:DKEY-51D8.9"/>
    <property type="match status" value="1"/>
</dbReference>
<dbReference type="Proteomes" id="UP001239994">
    <property type="component" value="Unassembled WGS sequence"/>
</dbReference>
<evidence type="ECO:0000256" key="2">
    <source>
        <dbReference type="SAM" id="MobiDB-lite"/>
    </source>
</evidence>
<feature type="compositionally biased region" description="Basic and acidic residues" evidence="2">
    <location>
        <begin position="144"/>
        <end position="158"/>
    </location>
</feature>
<keyword evidence="1" id="KW-0175">Coiled coil</keyword>
<keyword evidence="4" id="KW-1185">Reference proteome</keyword>
<dbReference type="PANTHER" id="PTHR33480">
    <property type="entry name" value="SET DOMAIN-CONTAINING PROTEIN-RELATED"/>
    <property type="match status" value="1"/>
</dbReference>
<gene>
    <name evidence="3" type="ORF">P4O66_011593</name>
</gene>